<reference evidence="4" key="2">
    <citation type="submission" date="2015-01" db="EMBL/GenBank/DDBJ databases">
        <title>Evolutionary Origins and Diversification of the Mycorrhizal Mutualists.</title>
        <authorList>
            <consortium name="DOE Joint Genome Institute"/>
            <consortium name="Mycorrhizal Genomics Consortium"/>
            <person name="Kohler A."/>
            <person name="Kuo A."/>
            <person name="Nagy L.G."/>
            <person name="Floudas D."/>
            <person name="Copeland A."/>
            <person name="Barry K.W."/>
            <person name="Cichocki N."/>
            <person name="Veneault-Fourrey C."/>
            <person name="LaButti K."/>
            <person name="Lindquist E.A."/>
            <person name="Lipzen A."/>
            <person name="Lundell T."/>
            <person name="Morin E."/>
            <person name="Murat C."/>
            <person name="Riley R."/>
            <person name="Ohm R."/>
            <person name="Sun H."/>
            <person name="Tunlid A."/>
            <person name="Henrissat B."/>
            <person name="Grigoriev I.V."/>
            <person name="Hibbett D.S."/>
            <person name="Martin F."/>
        </authorList>
    </citation>
    <scope>NUCLEOTIDE SEQUENCE [LARGE SCALE GENOMIC DNA]</scope>
    <source>
        <strain evidence="4">MUT 4182</strain>
    </source>
</reference>
<name>A0A0C3QX59_9AGAM</name>
<feature type="transmembrane region" description="Helical" evidence="2">
    <location>
        <begin position="145"/>
        <end position="167"/>
    </location>
</feature>
<reference evidence="3 4" key="1">
    <citation type="submission" date="2014-04" db="EMBL/GenBank/DDBJ databases">
        <authorList>
            <consortium name="DOE Joint Genome Institute"/>
            <person name="Kuo A."/>
            <person name="Girlanda M."/>
            <person name="Perotto S."/>
            <person name="Kohler A."/>
            <person name="Nagy L.G."/>
            <person name="Floudas D."/>
            <person name="Copeland A."/>
            <person name="Barry K.W."/>
            <person name="Cichocki N."/>
            <person name="Veneault-Fourrey C."/>
            <person name="LaButti K."/>
            <person name="Lindquist E.A."/>
            <person name="Lipzen A."/>
            <person name="Lundell T."/>
            <person name="Morin E."/>
            <person name="Murat C."/>
            <person name="Sun H."/>
            <person name="Tunlid A."/>
            <person name="Henrissat B."/>
            <person name="Grigoriev I.V."/>
            <person name="Hibbett D.S."/>
            <person name="Martin F."/>
            <person name="Nordberg H.P."/>
            <person name="Cantor M.N."/>
            <person name="Hua S.X."/>
        </authorList>
    </citation>
    <scope>NUCLEOTIDE SEQUENCE [LARGE SCALE GENOMIC DNA]</scope>
    <source>
        <strain evidence="3 4">MUT 4182</strain>
    </source>
</reference>
<feature type="transmembrane region" description="Helical" evidence="2">
    <location>
        <begin position="64"/>
        <end position="83"/>
    </location>
</feature>
<evidence type="ECO:0000256" key="2">
    <source>
        <dbReference type="SAM" id="Phobius"/>
    </source>
</evidence>
<organism evidence="3 4">
    <name type="scientific">Tulasnella calospora MUT 4182</name>
    <dbReference type="NCBI Taxonomy" id="1051891"/>
    <lineage>
        <taxon>Eukaryota</taxon>
        <taxon>Fungi</taxon>
        <taxon>Dikarya</taxon>
        <taxon>Basidiomycota</taxon>
        <taxon>Agaricomycotina</taxon>
        <taxon>Agaricomycetes</taxon>
        <taxon>Cantharellales</taxon>
        <taxon>Tulasnellaceae</taxon>
        <taxon>Tulasnella</taxon>
    </lineage>
</organism>
<accession>A0A0C3QX59</accession>
<evidence type="ECO:0000256" key="1">
    <source>
        <dbReference type="SAM" id="MobiDB-lite"/>
    </source>
</evidence>
<keyword evidence="4" id="KW-1185">Reference proteome</keyword>
<keyword evidence="2" id="KW-1133">Transmembrane helix</keyword>
<dbReference type="OrthoDB" id="3174319at2759"/>
<evidence type="ECO:0000313" key="4">
    <source>
        <dbReference type="Proteomes" id="UP000054248"/>
    </source>
</evidence>
<sequence length="315" mass="34295">MSEMQRMVNGWVDHQGSVKVLTHFNNDSSVLRMVIYAVNNSLSDAVVVWRCIVVWHRDWRACSLPILLLAATTVNGLYFAALFKDFNMSDQAYAERIRSNGIAFFALSLATNSITTSLVAGRIWWLAHHVFTPGLSTGRYNAVVAMLVESGIFYSTIKVAELVLYILNSPAVFIVFYSMTQIMCITPTAIFIFVALGIVDSGVPQPTIDPGRSFVERGAAATGASFHFARPTLTTTFGPSNTIGSGAGVSFPLPNKRESLVDFKTLGGQAVVVSTPPEERGLGNVSEKSSYDETRNINASSCEDLEKQTLGPYTA</sequence>
<dbReference type="HOGENOM" id="CLU_883378_0_0_1"/>
<feature type="transmembrane region" description="Helical" evidence="2">
    <location>
        <begin position="104"/>
        <end position="125"/>
    </location>
</feature>
<dbReference type="STRING" id="1051891.A0A0C3QX59"/>
<dbReference type="Proteomes" id="UP000054248">
    <property type="component" value="Unassembled WGS sequence"/>
</dbReference>
<keyword evidence="2" id="KW-0472">Membrane</keyword>
<proteinExistence type="predicted"/>
<dbReference type="AlphaFoldDB" id="A0A0C3QX59"/>
<feature type="transmembrane region" description="Helical" evidence="2">
    <location>
        <begin position="174"/>
        <end position="199"/>
    </location>
</feature>
<feature type="region of interest" description="Disordered" evidence="1">
    <location>
        <begin position="275"/>
        <end position="295"/>
    </location>
</feature>
<protein>
    <submittedName>
        <fullName evidence="3">Uncharacterized protein</fullName>
    </submittedName>
</protein>
<dbReference type="EMBL" id="KN822947">
    <property type="protein sequence ID" value="KIO33589.1"/>
    <property type="molecule type" value="Genomic_DNA"/>
</dbReference>
<gene>
    <name evidence="3" type="ORF">M407DRAFT_17552</name>
</gene>
<evidence type="ECO:0000313" key="3">
    <source>
        <dbReference type="EMBL" id="KIO33589.1"/>
    </source>
</evidence>
<keyword evidence="2" id="KW-0812">Transmembrane</keyword>